<dbReference type="SUPFAM" id="SSF103039">
    <property type="entry name" value="CheC-like"/>
    <property type="match status" value="1"/>
</dbReference>
<dbReference type="InterPro" id="IPR028976">
    <property type="entry name" value="CheC-like_sf"/>
</dbReference>
<evidence type="ECO:0000313" key="3">
    <source>
        <dbReference type="EMBL" id="SHI46027.1"/>
    </source>
</evidence>
<dbReference type="GO" id="GO:0006935">
    <property type="term" value="P:chemotaxis"/>
    <property type="evidence" value="ECO:0007669"/>
    <property type="project" value="UniProtKB-KW"/>
</dbReference>
<dbReference type="OrthoDB" id="9788100at2"/>
<dbReference type="Pfam" id="PF13690">
    <property type="entry name" value="CheX"/>
    <property type="match status" value="1"/>
</dbReference>
<dbReference type="EMBL" id="FQZP01000002">
    <property type="protein sequence ID" value="SHI46027.1"/>
    <property type="molecule type" value="Genomic_DNA"/>
</dbReference>
<dbReference type="AlphaFoldDB" id="A0A1M6BBI4"/>
<name>A0A1M6BBI4_9FIRM</name>
<evidence type="ECO:0000259" key="2">
    <source>
        <dbReference type="Pfam" id="PF13690"/>
    </source>
</evidence>
<dbReference type="Proteomes" id="UP000324781">
    <property type="component" value="Unassembled WGS sequence"/>
</dbReference>
<protein>
    <submittedName>
        <fullName evidence="3">Chemotaxis protein CheX</fullName>
    </submittedName>
</protein>
<dbReference type="InterPro" id="IPR028051">
    <property type="entry name" value="CheX-like_dom"/>
</dbReference>
<accession>A0A1M6BBI4</accession>
<keyword evidence="1" id="KW-0145">Chemotaxis</keyword>
<proteinExistence type="predicted"/>
<dbReference type="Gene3D" id="3.40.1550.10">
    <property type="entry name" value="CheC-like"/>
    <property type="match status" value="1"/>
</dbReference>
<dbReference type="PANTHER" id="PTHR39452:SF1">
    <property type="entry name" value="CHEY-P PHOSPHATASE CHEX"/>
    <property type="match status" value="1"/>
</dbReference>
<organism evidence="3 4">
    <name type="scientific">Thermoclostridium caenicola</name>
    <dbReference type="NCBI Taxonomy" id="659425"/>
    <lineage>
        <taxon>Bacteria</taxon>
        <taxon>Bacillati</taxon>
        <taxon>Bacillota</taxon>
        <taxon>Clostridia</taxon>
        <taxon>Eubacteriales</taxon>
        <taxon>Oscillospiraceae</taxon>
        <taxon>Thermoclostridium</taxon>
    </lineage>
</organism>
<dbReference type="RefSeq" id="WP_149677533.1">
    <property type="nucleotide sequence ID" value="NZ_FQZP01000002.1"/>
</dbReference>
<dbReference type="PANTHER" id="PTHR39452">
    <property type="entry name" value="CHEY-P PHOSPHATASE CHEX"/>
    <property type="match status" value="1"/>
</dbReference>
<feature type="domain" description="Chemotaxis phosphatase CheX-like" evidence="2">
    <location>
        <begin position="42"/>
        <end position="137"/>
    </location>
</feature>
<dbReference type="CDD" id="cd17906">
    <property type="entry name" value="CheX"/>
    <property type="match status" value="1"/>
</dbReference>
<evidence type="ECO:0000313" key="4">
    <source>
        <dbReference type="Proteomes" id="UP000324781"/>
    </source>
</evidence>
<reference evidence="3 4" key="1">
    <citation type="submission" date="2016-11" db="EMBL/GenBank/DDBJ databases">
        <authorList>
            <person name="Varghese N."/>
            <person name="Submissions S."/>
        </authorList>
    </citation>
    <scope>NUCLEOTIDE SEQUENCE [LARGE SCALE GENOMIC DNA]</scope>
    <source>
        <strain evidence="3 4">DSM 19027</strain>
    </source>
</reference>
<dbReference type="InterPro" id="IPR038756">
    <property type="entry name" value="CheX-like"/>
</dbReference>
<sequence length="154" mass="16306">MNVEYINPFIEASQSVLTMMTGNKPALGKVYLKKVPFQSDDIAVIVGLTGRIRGQVVISLSTSTALMVASAMMGGVALAELDEISKSAISELGNMIMGNTATILASRGIGIEITPPSLLVGQNMVITPAHMRTICVPLMLEGEKSIEINVSLEE</sequence>
<gene>
    <name evidence="3" type="ORF">SAMN05444373_1002135</name>
</gene>
<keyword evidence="4" id="KW-1185">Reference proteome</keyword>
<evidence type="ECO:0000256" key="1">
    <source>
        <dbReference type="ARBA" id="ARBA00022500"/>
    </source>
</evidence>